<feature type="region of interest" description="Disordered" evidence="1">
    <location>
        <begin position="1"/>
        <end position="31"/>
    </location>
</feature>
<keyword evidence="2" id="KW-0472">Membrane</keyword>
<feature type="transmembrane region" description="Helical" evidence="2">
    <location>
        <begin position="615"/>
        <end position="632"/>
    </location>
</feature>
<dbReference type="Pfam" id="PF13966">
    <property type="entry name" value="zf-RVT"/>
    <property type="match status" value="1"/>
</dbReference>
<proteinExistence type="predicted"/>
<dbReference type="AlphaFoldDB" id="A0A7J0G8S6"/>
<evidence type="ECO:0000259" key="4">
    <source>
        <dbReference type="Pfam" id="PF13966"/>
    </source>
</evidence>
<reference evidence="5 6" key="1">
    <citation type="submission" date="2019-07" db="EMBL/GenBank/DDBJ databases">
        <title>De Novo Assembly of kiwifruit Actinidia rufa.</title>
        <authorList>
            <person name="Sugita-Konishi S."/>
            <person name="Sato K."/>
            <person name="Mori E."/>
            <person name="Abe Y."/>
            <person name="Kisaki G."/>
            <person name="Hamano K."/>
            <person name="Suezawa K."/>
            <person name="Otani M."/>
            <person name="Fukuda T."/>
            <person name="Manabe T."/>
            <person name="Gomi K."/>
            <person name="Tabuchi M."/>
            <person name="Akimitsu K."/>
            <person name="Kataoka I."/>
        </authorList>
    </citation>
    <scope>NUCLEOTIDE SEQUENCE [LARGE SCALE GENOMIC DNA]</scope>
    <source>
        <strain evidence="6">cv. Fuchu</strain>
    </source>
</reference>
<dbReference type="SUPFAM" id="SSF56219">
    <property type="entry name" value="DNase I-like"/>
    <property type="match status" value="1"/>
</dbReference>
<evidence type="ECO:0000256" key="1">
    <source>
        <dbReference type="SAM" id="MobiDB-lite"/>
    </source>
</evidence>
<dbReference type="InterPro" id="IPR036691">
    <property type="entry name" value="Endo/exonu/phosph_ase_sf"/>
</dbReference>
<gene>
    <name evidence="5" type="ORF">Acr_19g0000450</name>
</gene>
<evidence type="ECO:0000313" key="5">
    <source>
        <dbReference type="EMBL" id="GFZ07108.1"/>
    </source>
</evidence>
<dbReference type="EMBL" id="BJWL01000019">
    <property type="protein sequence ID" value="GFZ07108.1"/>
    <property type="molecule type" value="Genomic_DNA"/>
</dbReference>
<feature type="transmembrane region" description="Helical" evidence="2">
    <location>
        <begin position="573"/>
        <end position="595"/>
    </location>
</feature>
<feature type="domain" description="Reverse transcriptase zinc-binding" evidence="4">
    <location>
        <begin position="414"/>
        <end position="496"/>
    </location>
</feature>
<dbReference type="PANTHER" id="PTHR33710">
    <property type="entry name" value="BNAC02G09200D PROTEIN"/>
    <property type="match status" value="1"/>
</dbReference>
<name>A0A7J0G8S6_9ERIC</name>
<evidence type="ECO:0000259" key="3">
    <source>
        <dbReference type="Pfam" id="PF03372"/>
    </source>
</evidence>
<dbReference type="Gene3D" id="3.60.10.10">
    <property type="entry name" value="Endonuclease/exonuclease/phosphatase"/>
    <property type="match status" value="1"/>
</dbReference>
<keyword evidence="2" id="KW-1133">Transmembrane helix</keyword>
<dbReference type="Pfam" id="PF03372">
    <property type="entry name" value="Exo_endo_phos"/>
    <property type="match status" value="1"/>
</dbReference>
<protein>
    <recommendedName>
        <fullName evidence="7">Reverse transcriptase zinc-binding domain-containing protein</fullName>
    </recommendedName>
</protein>
<dbReference type="InterPro" id="IPR026960">
    <property type="entry name" value="RVT-Znf"/>
</dbReference>
<dbReference type="Proteomes" id="UP000585474">
    <property type="component" value="Unassembled WGS sequence"/>
</dbReference>
<keyword evidence="2" id="KW-0812">Transmembrane</keyword>
<organism evidence="5 6">
    <name type="scientific">Actinidia rufa</name>
    <dbReference type="NCBI Taxonomy" id="165716"/>
    <lineage>
        <taxon>Eukaryota</taxon>
        <taxon>Viridiplantae</taxon>
        <taxon>Streptophyta</taxon>
        <taxon>Embryophyta</taxon>
        <taxon>Tracheophyta</taxon>
        <taxon>Spermatophyta</taxon>
        <taxon>Magnoliopsida</taxon>
        <taxon>eudicotyledons</taxon>
        <taxon>Gunneridae</taxon>
        <taxon>Pentapetalae</taxon>
        <taxon>asterids</taxon>
        <taxon>Ericales</taxon>
        <taxon>Actinidiaceae</taxon>
        <taxon>Actinidia</taxon>
    </lineage>
</organism>
<sequence>MGAKIQQNMTQIKMRQDSMATTSDTDKKKSRKHLVARWNIRGMNKPLKQNGILEYTRKNKVDIMGILETKLKHQRTRDVVKHNFRRWATWDNFQQQPNGKIMIIWKADKVDLQILECSEQVIHCLAICKLTNSKFSISFVYAFNTIVGRRPLWDNLDRFNDTLTDPWLVLGDFNNVLKTEERSNGQQVTPYEIRDFQQCCNKLGLVDTVYSGALLTWTNNSTWCKLDRAMINNRWIADGLMAHAHFGFPWKLSDHSPCVVSLFDNSMQGVKPFKFFNMWSLHDDFQRIVGEGWSNRIHGSAMFRLTSRTAAAGARLYDIQQQLHDNPTDSLLQDRMVEVKSSALRLAEAERSYCSQLAKIKFPFRYLGLPVGATKLTIAQFHPFTDRIADYINSWAGSMQARHRMEQWASDGRFCSKTAYDFFRPRRVNLTWPKLVWHSCITPKHSFILWLGLKDRLLTRDKMHEFSEEKICPLCCAADESVDHLFFQCNVERPDWICPGVRGLSADPVAVAIAVLVEDVAVLWHWMVQVFLLVSILLVDIDTCLVTSIEARGLIVDPVGAAAVLLVESSSHWVGGFSAGLADAVVLAVLGLAFYSPNPVAAAASASSQLWFSDGLAATILVVLGCSLSGLCRIQSPAETAAGCLLFFTWLCAKIRGCIWVLYVVAAGLADATVDVGHVAVAERCC</sequence>
<dbReference type="PANTHER" id="PTHR33710:SF71">
    <property type="entry name" value="ENDONUCLEASE_EXONUCLEASE_PHOSPHATASE DOMAIN-CONTAINING PROTEIN"/>
    <property type="match status" value="1"/>
</dbReference>
<evidence type="ECO:0000313" key="6">
    <source>
        <dbReference type="Proteomes" id="UP000585474"/>
    </source>
</evidence>
<keyword evidence="6" id="KW-1185">Reference proteome</keyword>
<feature type="domain" description="Endonuclease/exonuclease/phosphatase" evidence="3">
    <location>
        <begin position="38"/>
        <end position="255"/>
    </location>
</feature>
<dbReference type="InterPro" id="IPR005135">
    <property type="entry name" value="Endo/exonuclease/phosphatase"/>
</dbReference>
<dbReference type="OrthoDB" id="1932741at2759"/>
<dbReference type="GO" id="GO:0003824">
    <property type="term" value="F:catalytic activity"/>
    <property type="evidence" value="ECO:0007669"/>
    <property type="project" value="InterPro"/>
</dbReference>
<evidence type="ECO:0008006" key="7">
    <source>
        <dbReference type="Google" id="ProtNLM"/>
    </source>
</evidence>
<accession>A0A7J0G8S6</accession>
<evidence type="ECO:0000256" key="2">
    <source>
        <dbReference type="SAM" id="Phobius"/>
    </source>
</evidence>
<comment type="caution">
    <text evidence="5">The sequence shown here is derived from an EMBL/GenBank/DDBJ whole genome shotgun (WGS) entry which is preliminary data.</text>
</comment>
<feature type="transmembrane region" description="Helical" evidence="2">
    <location>
        <begin position="523"/>
        <end position="541"/>
    </location>
</feature>
<feature type="compositionally biased region" description="Polar residues" evidence="1">
    <location>
        <begin position="1"/>
        <end position="13"/>
    </location>
</feature>
<feature type="transmembrane region" description="Helical" evidence="2">
    <location>
        <begin position="644"/>
        <end position="666"/>
    </location>
</feature>